<keyword evidence="3" id="KW-1185">Reference proteome</keyword>
<organism evidence="2 3">
    <name type="scientific">Papaver atlanticum</name>
    <dbReference type="NCBI Taxonomy" id="357466"/>
    <lineage>
        <taxon>Eukaryota</taxon>
        <taxon>Viridiplantae</taxon>
        <taxon>Streptophyta</taxon>
        <taxon>Embryophyta</taxon>
        <taxon>Tracheophyta</taxon>
        <taxon>Spermatophyta</taxon>
        <taxon>Magnoliopsida</taxon>
        <taxon>Ranunculales</taxon>
        <taxon>Papaveraceae</taxon>
        <taxon>Papaveroideae</taxon>
        <taxon>Papaver</taxon>
    </lineage>
</organism>
<proteinExistence type="predicted"/>
<sequence>IEPNPPSPTSSSAFYTTTIKSALTSVWQWSLLKVEEFRKKNWKHGIKLDRTSCPGLVPSADSPEPDTEVLHGSSSNTSSPEPEPEPVPSITATAPMPNMKFGFSQNNGLKLTFRQAPFVAFATIYISTRVFI</sequence>
<evidence type="ECO:0000313" key="2">
    <source>
        <dbReference type="EMBL" id="KAI3885016.1"/>
    </source>
</evidence>
<protein>
    <submittedName>
        <fullName evidence="2">Uncharacterized protein</fullName>
    </submittedName>
</protein>
<comment type="caution">
    <text evidence="2">The sequence shown here is derived from an EMBL/GenBank/DDBJ whole genome shotgun (WGS) entry which is preliminary data.</text>
</comment>
<dbReference type="Proteomes" id="UP001202328">
    <property type="component" value="Unassembled WGS sequence"/>
</dbReference>
<dbReference type="EMBL" id="JAJJMB010012161">
    <property type="protein sequence ID" value="KAI3885016.1"/>
    <property type="molecule type" value="Genomic_DNA"/>
</dbReference>
<feature type="non-terminal residue" evidence="2">
    <location>
        <position position="1"/>
    </location>
</feature>
<accession>A0AAD4XB07</accession>
<reference evidence="2" key="1">
    <citation type="submission" date="2022-04" db="EMBL/GenBank/DDBJ databases">
        <title>A functionally conserved STORR gene fusion in Papaver species that diverged 16.8 million years ago.</title>
        <authorList>
            <person name="Catania T."/>
        </authorList>
    </citation>
    <scope>NUCLEOTIDE SEQUENCE</scope>
    <source>
        <strain evidence="2">S-188037</strain>
    </source>
</reference>
<evidence type="ECO:0000256" key="1">
    <source>
        <dbReference type="SAM" id="MobiDB-lite"/>
    </source>
</evidence>
<dbReference type="AlphaFoldDB" id="A0AAD4XB07"/>
<gene>
    <name evidence="2" type="ORF">MKW98_002408</name>
</gene>
<evidence type="ECO:0000313" key="3">
    <source>
        <dbReference type="Proteomes" id="UP001202328"/>
    </source>
</evidence>
<feature type="region of interest" description="Disordered" evidence="1">
    <location>
        <begin position="53"/>
        <end position="95"/>
    </location>
</feature>
<name>A0AAD4XB07_9MAGN</name>